<evidence type="ECO:0000256" key="1">
    <source>
        <dbReference type="SAM" id="MobiDB-lite"/>
    </source>
</evidence>
<gene>
    <name evidence="2" type="ORF">D4764_04G0010620</name>
</gene>
<protein>
    <recommendedName>
        <fullName evidence="4">Endonuclease/exonuclease/phosphatase domain-containing protein</fullName>
    </recommendedName>
</protein>
<dbReference type="EMBL" id="RHFK02000017">
    <property type="protein sequence ID" value="TWW62415.1"/>
    <property type="molecule type" value="Genomic_DNA"/>
</dbReference>
<organism evidence="2 3">
    <name type="scientific">Takifugu flavidus</name>
    <name type="common">sansaifugu</name>
    <dbReference type="NCBI Taxonomy" id="433684"/>
    <lineage>
        <taxon>Eukaryota</taxon>
        <taxon>Metazoa</taxon>
        <taxon>Chordata</taxon>
        <taxon>Craniata</taxon>
        <taxon>Vertebrata</taxon>
        <taxon>Euteleostomi</taxon>
        <taxon>Actinopterygii</taxon>
        <taxon>Neopterygii</taxon>
        <taxon>Teleostei</taxon>
        <taxon>Neoteleostei</taxon>
        <taxon>Acanthomorphata</taxon>
        <taxon>Eupercaria</taxon>
        <taxon>Tetraodontiformes</taxon>
        <taxon>Tetradontoidea</taxon>
        <taxon>Tetraodontidae</taxon>
        <taxon>Takifugu</taxon>
    </lineage>
</organism>
<name>A0A5C6N5S1_9TELE</name>
<evidence type="ECO:0000313" key="2">
    <source>
        <dbReference type="EMBL" id="TWW62415.1"/>
    </source>
</evidence>
<dbReference type="Proteomes" id="UP000324091">
    <property type="component" value="Chromosome 4"/>
</dbReference>
<evidence type="ECO:0000313" key="3">
    <source>
        <dbReference type="Proteomes" id="UP000324091"/>
    </source>
</evidence>
<feature type="region of interest" description="Disordered" evidence="1">
    <location>
        <begin position="1"/>
        <end position="28"/>
    </location>
</feature>
<reference evidence="2 3" key="1">
    <citation type="submission" date="2019-04" db="EMBL/GenBank/DDBJ databases">
        <title>Chromosome genome assembly for Takifugu flavidus.</title>
        <authorList>
            <person name="Xiao S."/>
        </authorList>
    </citation>
    <scope>NUCLEOTIDE SEQUENCE [LARGE SCALE GENOMIC DNA]</scope>
    <source>
        <strain evidence="2">HTHZ2018</strain>
        <tissue evidence="2">Muscle</tissue>
    </source>
</reference>
<sequence length="507" mass="57744">MANRLRGHSNPQWTHYPQEEHEGSVQCGLGGGPRLSSLTLGFSRSSERDLRLRDGERVLRVVCAYALNNSSEYLPFLEDSRSAGRLQRSRGRSLAITNTMFKHKVVHLCSWHHDGLGRRSMIDFVVMSADLRPYVLDTRVKRGAELSTDHYLVVCWECLVEEPVRLVFNSHLRHSFDRVLRAVGDIESEWAMFRSAIVKAALTSCGCKATGAGRGADRYRLVKWAAAKMVGEAKTRAWEEFGIRGELLTSPGAIIRRWKEYFQKLLNPTNTYPQGGTESGDQEVDHPISGAEVAEIVKQLPGGGALGADDTRPGYLKALDVWISTSKSESMVLTRKKVECLLRVREEVLPRVEEFKYLRILFMSESRMERKMDRWIGAASAVMRVLNRTVMVKKELSWKAKLSIYQSIFVPDHELWVTERSRVQAAEMSFLHRVAGLSLRDRVRSSAIWEELRVELLLLRVERSQMRWLGHLVRMPPGRLPGEAFRACPSVRRPPGRPGTHWRDQVS</sequence>
<evidence type="ECO:0008006" key="4">
    <source>
        <dbReference type="Google" id="ProtNLM"/>
    </source>
</evidence>
<comment type="caution">
    <text evidence="2">The sequence shown here is derived from an EMBL/GenBank/DDBJ whole genome shotgun (WGS) entry which is preliminary data.</text>
</comment>
<dbReference type="AlphaFoldDB" id="A0A5C6N5S1"/>
<dbReference type="PANTHER" id="PTHR47027:SF30">
    <property type="entry name" value="THAP-TYPE DOMAIN-CONTAINING PROTEIN"/>
    <property type="match status" value="1"/>
</dbReference>
<dbReference type="PANTHER" id="PTHR47027">
    <property type="entry name" value="REVERSE TRANSCRIPTASE DOMAIN-CONTAINING PROTEIN"/>
    <property type="match status" value="1"/>
</dbReference>
<proteinExistence type="predicted"/>
<accession>A0A5C6N5S1</accession>
<keyword evidence="3" id="KW-1185">Reference proteome</keyword>